<protein>
    <recommendedName>
        <fullName evidence="3">Integrator complex subunit 2</fullName>
    </recommendedName>
</protein>
<reference evidence="1 2" key="1">
    <citation type="submission" date="2014-09" db="EMBL/GenBank/DDBJ databases">
        <authorList>
            <person name="Ellenberger Sabrina"/>
        </authorList>
    </citation>
    <scope>NUCLEOTIDE SEQUENCE [LARGE SCALE GENOMIC DNA]</scope>
    <source>
        <strain evidence="1 2">CBS 412.66</strain>
    </source>
</reference>
<accession>A0A0B7NIX7</accession>
<evidence type="ECO:0000313" key="2">
    <source>
        <dbReference type="Proteomes" id="UP000054107"/>
    </source>
</evidence>
<sequence>MSKKSFNLDSFYQLLKGRVFHNIDYQSWLLECMKNAKLPIHPKFGHVINEFVLSTFLADQCHKIPQDTVNAYFEDCSTISTSQILMLLYVLTFNDYIIAFRTEPKLMSMNNIKEQKAYTGDLLDRVPIRFILNHVESYQNGNAYKSIYSNLLALAANLYPELFDIQSFLIQEGKYSTVDALWDVKAVYKDWRRNLTVPELEQLLGQWETNVSMVVDVQVLSYLETIVTVDSQNHALCMLSTLVPPSLDGKLDTRIAEVFTSTWETFNRIIPHTLWTMTINILTTESYTLNDLIQDPHIAFKCDPRIFRSEQLLPIWLHILSCLRTTSKHRIWKRYHTFFPNTTNQFNSRNVLALANAQDTVMLQLLLELCLVKLHDKQNINGLEKSRKSICEFIHSIFIDDRESILIKILHFQTYSTDLIPMVVELIPSIYTVFNFLSELTRQPQVDKQVFGILIACHLCEKYPLEPYLITAEKHILPRLLRIAFPITREGQPSNACVPSEFLVKAIPGFVHLARAFPHFGPNILRAFEDIRKGLPEPRQFIGQEGNSKIILVLQLHKVLQDSKALVQIEVDKMDQVNKVTL</sequence>
<keyword evidence="2" id="KW-1185">Reference proteome</keyword>
<dbReference type="InterPro" id="IPR029321">
    <property type="entry name" value="INTS2"/>
</dbReference>
<dbReference type="GO" id="GO:0032039">
    <property type="term" value="C:integrator complex"/>
    <property type="evidence" value="ECO:0007669"/>
    <property type="project" value="InterPro"/>
</dbReference>
<dbReference type="PANTHER" id="PTHR28608:SF1">
    <property type="entry name" value="INTEGRATOR COMPLEX SUBUNIT 2"/>
    <property type="match status" value="1"/>
</dbReference>
<dbReference type="EMBL" id="LN733663">
    <property type="protein sequence ID" value="CEP17377.1"/>
    <property type="molecule type" value="Genomic_DNA"/>
</dbReference>
<gene>
    <name evidence="1" type="primary">PARPA_11673.1 scaffold 44482</name>
</gene>
<dbReference type="STRING" id="35722.A0A0B7NIX7"/>
<name>A0A0B7NIX7_9FUNG</name>
<dbReference type="Proteomes" id="UP000054107">
    <property type="component" value="Unassembled WGS sequence"/>
</dbReference>
<dbReference type="GO" id="GO:0034472">
    <property type="term" value="P:snRNA 3'-end processing"/>
    <property type="evidence" value="ECO:0007669"/>
    <property type="project" value="TreeGrafter"/>
</dbReference>
<proteinExistence type="predicted"/>
<dbReference type="OrthoDB" id="3363059at2759"/>
<dbReference type="AlphaFoldDB" id="A0A0B7NIX7"/>
<dbReference type="Pfam" id="PF14750">
    <property type="entry name" value="INTS2"/>
    <property type="match status" value="1"/>
</dbReference>
<evidence type="ECO:0008006" key="3">
    <source>
        <dbReference type="Google" id="ProtNLM"/>
    </source>
</evidence>
<evidence type="ECO:0000313" key="1">
    <source>
        <dbReference type="EMBL" id="CEP17377.1"/>
    </source>
</evidence>
<dbReference type="PANTHER" id="PTHR28608">
    <property type="entry name" value="INTEGRATOR COMPLEX SUBUNIT 2"/>
    <property type="match status" value="1"/>
</dbReference>
<organism evidence="1 2">
    <name type="scientific">Parasitella parasitica</name>
    <dbReference type="NCBI Taxonomy" id="35722"/>
    <lineage>
        <taxon>Eukaryota</taxon>
        <taxon>Fungi</taxon>
        <taxon>Fungi incertae sedis</taxon>
        <taxon>Mucoromycota</taxon>
        <taxon>Mucoromycotina</taxon>
        <taxon>Mucoromycetes</taxon>
        <taxon>Mucorales</taxon>
        <taxon>Mucorineae</taxon>
        <taxon>Mucoraceae</taxon>
        <taxon>Parasitella</taxon>
    </lineage>
</organism>